<evidence type="ECO:0000313" key="2">
    <source>
        <dbReference type="Proteomes" id="UP000030669"/>
    </source>
</evidence>
<evidence type="ECO:0000313" key="1">
    <source>
        <dbReference type="EMBL" id="EPQ50627.1"/>
    </source>
</evidence>
<dbReference type="EMBL" id="KB469314">
    <property type="protein sequence ID" value="EPQ50627.1"/>
    <property type="molecule type" value="Genomic_DNA"/>
</dbReference>
<dbReference type="RefSeq" id="XP_007870899.1">
    <property type="nucleotide sequence ID" value="XM_007872708.1"/>
</dbReference>
<dbReference type="GeneID" id="19304769"/>
<sequence length="418" mass="46944">MAHILASHNDASGFASRLDRMPHIAELIVYQDPRPQRPPIKDCREDNIEDMSWVAGSYACLAASPQDVRSSIWTRILFFAMGKDGKHSIIRTCERFPGSMPNEGQWQFLLICKQLYELALPLLYHSPVITGLVGLQSLSRKLSTQLSLGSEIRLLMLYRGIASRSEILGQPELDDDYLSEVHQLVKNILTKAPNLQQLLTYERAFYIYSCPPFIMDWAALKTLCNIAGSSLHTLHGFQMKDEGQKSLSLFHDMIAIRSLEWYSRTVFHEDDGVLPTCLSSLEVLTLGLYDDSLLSALTKVNLPRLRSAVFQQVSNKNTSRSLRDFLEKHGSKLQHLEMVVPGLKIRSLFKWCPNLIRLVIKTNCLRPDFSAGALISLIHGGGSSKLRAMIIQDENVSTVASDALLIATSCHQGQAHRK</sequence>
<organism evidence="1 2">
    <name type="scientific">Gloeophyllum trabeum (strain ATCC 11539 / FP-39264 / Madison 617)</name>
    <name type="common">Brown rot fungus</name>
    <dbReference type="NCBI Taxonomy" id="670483"/>
    <lineage>
        <taxon>Eukaryota</taxon>
        <taxon>Fungi</taxon>
        <taxon>Dikarya</taxon>
        <taxon>Basidiomycota</taxon>
        <taxon>Agaricomycotina</taxon>
        <taxon>Agaricomycetes</taxon>
        <taxon>Gloeophyllales</taxon>
        <taxon>Gloeophyllaceae</taxon>
        <taxon>Gloeophyllum</taxon>
    </lineage>
</organism>
<accession>S7PTI4</accession>
<name>S7PTI4_GLOTA</name>
<gene>
    <name evidence="1" type="ORF">GLOTRDRAFT_141425</name>
</gene>
<keyword evidence="2" id="KW-1185">Reference proteome</keyword>
<protein>
    <recommendedName>
        <fullName evidence="3">F-box domain-containing protein</fullName>
    </recommendedName>
</protein>
<dbReference type="AlphaFoldDB" id="S7PTI4"/>
<evidence type="ECO:0008006" key="3">
    <source>
        <dbReference type="Google" id="ProtNLM"/>
    </source>
</evidence>
<dbReference type="OrthoDB" id="2786563at2759"/>
<dbReference type="HOGENOM" id="CLU_657304_0_0_1"/>
<dbReference type="Proteomes" id="UP000030669">
    <property type="component" value="Unassembled WGS sequence"/>
</dbReference>
<proteinExistence type="predicted"/>
<dbReference type="KEGG" id="gtr:GLOTRDRAFT_141425"/>
<reference evidence="1 2" key="1">
    <citation type="journal article" date="2012" name="Science">
        <title>The Paleozoic origin of enzymatic lignin decomposition reconstructed from 31 fungal genomes.</title>
        <authorList>
            <person name="Floudas D."/>
            <person name="Binder M."/>
            <person name="Riley R."/>
            <person name="Barry K."/>
            <person name="Blanchette R.A."/>
            <person name="Henrissat B."/>
            <person name="Martinez A.T."/>
            <person name="Otillar R."/>
            <person name="Spatafora J.W."/>
            <person name="Yadav J.S."/>
            <person name="Aerts A."/>
            <person name="Benoit I."/>
            <person name="Boyd A."/>
            <person name="Carlson A."/>
            <person name="Copeland A."/>
            <person name="Coutinho P.M."/>
            <person name="de Vries R.P."/>
            <person name="Ferreira P."/>
            <person name="Findley K."/>
            <person name="Foster B."/>
            <person name="Gaskell J."/>
            <person name="Glotzer D."/>
            <person name="Gorecki P."/>
            <person name="Heitman J."/>
            <person name="Hesse C."/>
            <person name="Hori C."/>
            <person name="Igarashi K."/>
            <person name="Jurgens J.A."/>
            <person name="Kallen N."/>
            <person name="Kersten P."/>
            <person name="Kohler A."/>
            <person name="Kuees U."/>
            <person name="Kumar T.K.A."/>
            <person name="Kuo A."/>
            <person name="LaButti K."/>
            <person name="Larrondo L.F."/>
            <person name="Lindquist E."/>
            <person name="Ling A."/>
            <person name="Lombard V."/>
            <person name="Lucas S."/>
            <person name="Lundell T."/>
            <person name="Martin R."/>
            <person name="McLaughlin D.J."/>
            <person name="Morgenstern I."/>
            <person name="Morin E."/>
            <person name="Murat C."/>
            <person name="Nagy L.G."/>
            <person name="Nolan M."/>
            <person name="Ohm R.A."/>
            <person name="Patyshakuliyeva A."/>
            <person name="Rokas A."/>
            <person name="Ruiz-Duenas F.J."/>
            <person name="Sabat G."/>
            <person name="Salamov A."/>
            <person name="Samejima M."/>
            <person name="Schmutz J."/>
            <person name="Slot J.C."/>
            <person name="St John F."/>
            <person name="Stenlid J."/>
            <person name="Sun H."/>
            <person name="Sun S."/>
            <person name="Syed K."/>
            <person name="Tsang A."/>
            <person name="Wiebenga A."/>
            <person name="Young D."/>
            <person name="Pisabarro A."/>
            <person name="Eastwood D.C."/>
            <person name="Martin F."/>
            <person name="Cullen D."/>
            <person name="Grigoriev I.V."/>
            <person name="Hibbett D.S."/>
        </authorList>
    </citation>
    <scope>NUCLEOTIDE SEQUENCE [LARGE SCALE GENOMIC DNA]</scope>
    <source>
        <strain evidence="1 2">ATCC 11539</strain>
    </source>
</reference>